<keyword evidence="1" id="KW-1133">Transmembrane helix</keyword>
<gene>
    <name evidence="2" type="ORF">BpHYR1_033471</name>
</gene>
<evidence type="ECO:0000256" key="1">
    <source>
        <dbReference type="SAM" id="Phobius"/>
    </source>
</evidence>
<keyword evidence="3" id="KW-1185">Reference proteome</keyword>
<dbReference type="AlphaFoldDB" id="A0A3M7STX9"/>
<evidence type="ECO:0000313" key="3">
    <source>
        <dbReference type="Proteomes" id="UP000276133"/>
    </source>
</evidence>
<name>A0A3M7STX9_BRAPC</name>
<keyword evidence="1" id="KW-0472">Membrane</keyword>
<protein>
    <submittedName>
        <fullName evidence="2">Uncharacterized protein</fullName>
    </submittedName>
</protein>
<reference evidence="2 3" key="1">
    <citation type="journal article" date="2018" name="Sci. Rep.">
        <title>Genomic signatures of local adaptation to the degree of environmental predictability in rotifers.</title>
        <authorList>
            <person name="Franch-Gras L."/>
            <person name="Hahn C."/>
            <person name="Garcia-Roger E.M."/>
            <person name="Carmona M.J."/>
            <person name="Serra M."/>
            <person name="Gomez A."/>
        </authorList>
    </citation>
    <scope>NUCLEOTIDE SEQUENCE [LARGE SCALE GENOMIC DNA]</scope>
    <source>
        <strain evidence="2">HYR1</strain>
    </source>
</reference>
<feature type="transmembrane region" description="Helical" evidence="1">
    <location>
        <begin position="36"/>
        <end position="55"/>
    </location>
</feature>
<sequence>MAGWMCRSRMSLDSESSNAGRLIDWRVARRRFGYDLMIWCSVFDGVIASFGGVLVRGLGGTVC</sequence>
<proteinExistence type="predicted"/>
<comment type="caution">
    <text evidence="2">The sequence shown here is derived from an EMBL/GenBank/DDBJ whole genome shotgun (WGS) entry which is preliminary data.</text>
</comment>
<dbReference type="Proteomes" id="UP000276133">
    <property type="component" value="Unassembled WGS sequence"/>
</dbReference>
<accession>A0A3M7STX9</accession>
<organism evidence="2 3">
    <name type="scientific">Brachionus plicatilis</name>
    <name type="common">Marine rotifer</name>
    <name type="synonym">Brachionus muelleri</name>
    <dbReference type="NCBI Taxonomy" id="10195"/>
    <lineage>
        <taxon>Eukaryota</taxon>
        <taxon>Metazoa</taxon>
        <taxon>Spiralia</taxon>
        <taxon>Gnathifera</taxon>
        <taxon>Rotifera</taxon>
        <taxon>Eurotatoria</taxon>
        <taxon>Monogononta</taxon>
        <taxon>Pseudotrocha</taxon>
        <taxon>Ploima</taxon>
        <taxon>Brachionidae</taxon>
        <taxon>Brachionus</taxon>
    </lineage>
</organism>
<evidence type="ECO:0000313" key="2">
    <source>
        <dbReference type="EMBL" id="RNA39018.1"/>
    </source>
</evidence>
<keyword evidence="1" id="KW-0812">Transmembrane</keyword>
<dbReference type="EMBL" id="REGN01000797">
    <property type="protein sequence ID" value="RNA39018.1"/>
    <property type="molecule type" value="Genomic_DNA"/>
</dbReference>